<feature type="transmembrane region" description="Helical" evidence="1">
    <location>
        <begin position="167"/>
        <end position="191"/>
    </location>
</feature>
<dbReference type="AlphaFoldDB" id="A0A5A7SD86"/>
<dbReference type="PANTHER" id="PTHR35797:SF1">
    <property type="entry name" value="PROTEASE"/>
    <property type="match status" value="1"/>
</dbReference>
<sequence>MIRTQRPIWPAIGVYLLATFLVSGVLLVLQGVLGVDNEIISIVQFAPSVALLALIPLFRSGVPVNVGFGRARGVCARLSAVVAANVAMFGGCIALFAVLGDDVMVTRPADLAEPFLVILVFQFIGACGEELGWRCFLQPYLQTRYSLVVSAVLVGLMWGVWHIQYFAFGPLVVAGFLVSTVSMSLIMAALIERAPGGNLLIAGTFHWLINIGLLLLMNEEDGKALPMIVFAVMCAAVAAVTLAVRRSSVTLTRTGGLSRTFG</sequence>
<dbReference type="OrthoDB" id="4464093at2"/>
<dbReference type="EMBL" id="VLNY01000005">
    <property type="protein sequence ID" value="KAA0022455.1"/>
    <property type="molecule type" value="Genomic_DNA"/>
</dbReference>
<protein>
    <submittedName>
        <fullName evidence="3">CPBP family intramembrane metalloprotease</fullName>
    </submittedName>
</protein>
<feature type="domain" description="CAAX prenyl protease 2/Lysostaphin resistance protein A-like" evidence="2">
    <location>
        <begin position="114"/>
        <end position="211"/>
    </location>
</feature>
<keyword evidence="3" id="KW-0482">Metalloprotease</keyword>
<dbReference type="Pfam" id="PF02517">
    <property type="entry name" value="Rce1-like"/>
    <property type="match status" value="1"/>
</dbReference>
<feature type="transmembrane region" description="Helical" evidence="1">
    <location>
        <begin position="39"/>
        <end position="58"/>
    </location>
</feature>
<dbReference type="InterPro" id="IPR042150">
    <property type="entry name" value="MmRce1-like"/>
</dbReference>
<keyword evidence="1" id="KW-0812">Transmembrane</keyword>
<feature type="transmembrane region" description="Helical" evidence="1">
    <location>
        <begin position="78"/>
        <end position="99"/>
    </location>
</feature>
<evidence type="ECO:0000259" key="2">
    <source>
        <dbReference type="Pfam" id="PF02517"/>
    </source>
</evidence>
<feature type="transmembrane region" description="Helical" evidence="1">
    <location>
        <begin position="198"/>
        <end position="218"/>
    </location>
</feature>
<feature type="transmembrane region" description="Helical" evidence="1">
    <location>
        <begin position="111"/>
        <end position="133"/>
    </location>
</feature>
<name>A0A5A7SD86_9NOCA</name>
<dbReference type="GO" id="GO:0080120">
    <property type="term" value="P:CAAX-box protein maturation"/>
    <property type="evidence" value="ECO:0007669"/>
    <property type="project" value="UniProtKB-ARBA"/>
</dbReference>
<dbReference type="GO" id="GO:0004175">
    <property type="term" value="F:endopeptidase activity"/>
    <property type="evidence" value="ECO:0007669"/>
    <property type="project" value="UniProtKB-ARBA"/>
</dbReference>
<dbReference type="InterPro" id="IPR003675">
    <property type="entry name" value="Rce1/LyrA-like_dom"/>
</dbReference>
<evidence type="ECO:0000256" key="1">
    <source>
        <dbReference type="SAM" id="Phobius"/>
    </source>
</evidence>
<dbReference type="PANTHER" id="PTHR35797">
    <property type="entry name" value="PROTEASE-RELATED"/>
    <property type="match status" value="1"/>
</dbReference>
<feature type="transmembrane region" description="Helical" evidence="1">
    <location>
        <begin position="12"/>
        <end position="33"/>
    </location>
</feature>
<keyword evidence="3" id="KW-0645">Protease</keyword>
<feature type="transmembrane region" description="Helical" evidence="1">
    <location>
        <begin position="224"/>
        <end position="244"/>
    </location>
</feature>
<accession>A0A5A7SD86</accession>
<keyword evidence="4" id="KW-1185">Reference proteome</keyword>
<keyword evidence="1" id="KW-0472">Membrane</keyword>
<keyword evidence="3" id="KW-0378">Hydrolase</keyword>
<proteinExistence type="predicted"/>
<organism evidence="3 4">
    <name type="scientific">Antrihabitans cavernicola</name>
    <dbReference type="NCBI Taxonomy" id="2495913"/>
    <lineage>
        <taxon>Bacteria</taxon>
        <taxon>Bacillati</taxon>
        <taxon>Actinomycetota</taxon>
        <taxon>Actinomycetes</taxon>
        <taxon>Mycobacteriales</taxon>
        <taxon>Nocardiaceae</taxon>
        <taxon>Antrihabitans</taxon>
    </lineage>
</organism>
<dbReference type="GO" id="GO:0006508">
    <property type="term" value="P:proteolysis"/>
    <property type="evidence" value="ECO:0007669"/>
    <property type="project" value="UniProtKB-KW"/>
</dbReference>
<feature type="transmembrane region" description="Helical" evidence="1">
    <location>
        <begin position="145"/>
        <end position="161"/>
    </location>
</feature>
<dbReference type="GO" id="GO:0008237">
    <property type="term" value="F:metallopeptidase activity"/>
    <property type="evidence" value="ECO:0007669"/>
    <property type="project" value="UniProtKB-KW"/>
</dbReference>
<evidence type="ECO:0000313" key="4">
    <source>
        <dbReference type="Proteomes" id="UP000322244"/>
    </source>
</evidence>
<dbReference type="RefSeq" id="WP_149430512.1">
    <property type="nucleotide sequence ID" value="NZ_VLNY01000005.1"/>
</dbReference>
<evidence type="ECO:0000313" key="3">
    <source>
        <dbReference type="EMBL" id="KAA0022455.1"/>
    </source>
</evidence>
<keyword evidence="1" id="KW-1133">Transmembrane helix</keyword>
<reference evidence="3 4" key="1">
    <citation type="submission" date="2019-07" db="EMBL/GenBank/DDBJ databases">
        <title>Rhodococcus cavernicolus sp. nov., isolated from a cave.</title>
        <authorList>
            <person name="Lee S.D."/>
        </authorList>
    </citation>
    <scope>NUCLEOTIDE SEQUENCE [LARGE SCALE GENOMIC DNA]</scope>
    <source>
        <strain evidence="3 4">C1-24</strain>
    </source>
</reference>
<dbReference type="Proteomes" id="UP000322244">
    <property type="component" value="Unassembled WGS sequence"/>
</dbReference>
<comment type="caution">
    <text evidence="3">The sequence shown here is derived from an EMBL/GenBank/DDBJ whole genome shotgun (WGS) entry which is preliminary data.</text>
</comment>
<gene>
    <name evidence="3" type="ORF">FOY51_12150</name>
</gene>